<evidence type="ECO:0000313" key="1">
    <source>
        <dbReference type="EMBL" id="KAA3157578.1"/>
    </source>
</evidence>
<evidence type="ECO:0000313" key="2">
    <source>
        <dbReference type="EMBL" id="MDU0259854.1"/>
    </source>
</evidence>
<dbReference type="Gene3D" id="2.170.130.10">
    <property type="entry name" value="TonB-dependent receptor, plug domain"/>
    <property type="match status" value="1"/>
</dbReference>
<comment type="caution">
    <text evidence="2">The sequence shown here is derived from an EMBL/GenBank/DDBJ whole genome shotgun (WGS) entry which is preliminary data.</text>
</comment>
<dbReference type="RefSeq" id="WP_130064052.1">
    <property type="nucleotide sequence ID" value="NZ_BAAFKU010000001.1"/>
</dbReference>
<sequence length="937" mass="105683">MKKYIVFLFLILTVILTICPIFAAETERRDSTANFPWAQQRSYYQTTGSFLTIGEEELERRTLGDLRNRLTGMMPAISVQEKAGDFWSSSYQSPNLNSSSFQVFLRGSGNQVCIVDDIYIPFGQVQLDPNQIESITVLTDILDKAKYGPMASDGALLIRTKKGGYNTPMQIHVDMEGGIGIADRIPEWVNGIEYARMNNAARAVSGYSQLYLPEALEGFSQKDPYDMKYPNVDYKSLMLKETLPLSRVGVNFNGGGDRVKYNFSFNGLYSGDIVKNSASNDYSKLNASASLTAKVGKYIEVSADFNTLLSFRRKGRTSWYNYRSVPAVAFPLTLGQSLGDDGARLNTPIYGVSRTFTQNYYALGLEGGFNTERNRTGMLNTSIDLDLSWLIKGLKSRTLLGLTQFVRTTIGKEEDYLGYYWTSQDGIGAISTHTGTKKSGKSILSSYTMQSLSFYERLSYDWAANGHKIAAGATFVMNDNTNKSNDNYQRQLYVTADISYAYTDKYIVEFVAQYAGSSRFNKDNRFAFFPSAGLAWVISKENFMRDIRWIDNLKLHTQVGLIGETDIFGAPYLYQSDYSAATNGMWLGANSKQDSWFGTNRYVTQYVTMNRLANPDLGWGKLFQADLGLDFDFLQAFSFSANFYYRQSTNRIVNISDQLPAIFGLRGSDLYKNYTKEHLQGADFSLNYARTLGDWYISAGVNASTWKIVSDRLTNDEYIYDYQKRTGTTVDSYWGLKCIGKYETHEQISSLPAYTSDLQIGDLIYADINNDGQIDTNDRIILSHTLPRMNYAINLGFGYKNFEIQIVGTGAAFFQTPMTNSYFWNGWGDGNYSAFVRDNIGGDYPRLAYTKSSNNFVQSDFWLRDGGWFKIQDVELAYTLPFKQNNKVGIRNIRFSLKGQNLATISKIKDVDPESIDAGVTGYPLFRIITAGIKFNF</sequence>
<dbReference type="AlphaFoldDB" id="A0AAE4LLJ8"/>
<protein>
    <submittedName>
        <fullName evidence="2">SusC/RagA family TonB-linked outer membrane protein</fullName>
    </submittedName>
</protein>
<accession>A0AAE4LLJ8</accession>
<dbReference type="EMBL" id="VVND01000044">
    <property type="protein sequence ID" value="KAA3157578.1"/>
    <property type="molecule type" value="Genomic_DNA"/>
</dbReference>
<dbReference type="Proteomes" id="UP001181347">
    <property type="component" value="Unassembled WGS sequence"/>
</dbReference>
<dbReference type="EMBL" id="JAWDES010000005">
    <property type="protein sequence ID" value="MDU0259854.1"/>
    <property type="molecule type" value="Genomic_DNA"/>
</dbReference>
<reference evidence="2" key="2">
    <citation type="submission" date="2023-10" db="EMBL/GenBank/DDBJ databases">
        <title>Genome Sequence of the Bacteria from From Gut Wall in Crohn's Disease.</title>
        <authorList>
            <person name="Rodriguez-Palacios A."/>
        </authorList>
    </citation>
    <scope>NUCLEOTIDE SEQUENCE</scope>
    <source>
        <strain evidence="2">CavFT-hAR58</strain>
    </source>
</reference>
<dbReference type="NCBIfam" id="TIGR04056">
    <property type="entry name" value="OMP_RagA_SusC"/>
    <property type="match status" value="1"/>
</dbReference>
<dbReference type="InterPro" id="IPR037066">
    <property type="entry name" value="Plug_dom_sf"/>
</dbReference>
<organism evidence="2 4">
    <name type="scientific">Alistipes finegoldii</name>
    <dbReference type="NCBI Taxonomy" id="214856"/>
    <lineage>
        <taxon>Bacteria</taxon>
        <taxon>Pseudomonadati</taxon>
        <taxon>Bacteroidota</taxon>
        <taxon>Bacteroidia</taxon>
        <taxon>Bacteroidales</taxon>
        <taxon>Rikenellaceae</taxon>
        <taxon>Alistipes</taxon>
    </lineage>
</organism>
<evidence type="ECO:0000313" key="3">
    <source>
        <dbReference type="Proteomes" id="UP000324870"/>
    </source>
</evidence>
<name>A0AAE4LLJ8_9BACT</name>
<dbReference type="SUPFAM" id="SSF56935">
    <property type="entry name" value="Porins"/>
    <property type="match status" value="1"/>
</dbReference>
<reference evidence="1 3" key="1">
    <citation type="journal article" date="2019" name="Nat. Med.">
        <title>A library of human gut bacterial isolates paired with longitudinal multiomics data enables mechanistic microbiome research.</title>
        <authorList>
            <person name="Poyet M."/>
            <person name="Groussin M."/>
            <person name="Gibbons S.M."/>
            <person name="Avila-Pacheco J."/>
            <person name="Jiang X."/>
            <person name="Kearney S.M."/>
            <person name="Perrotta A.R."/>
            <person name="Berdy B."/>
            <person name="Zhao S."/>
            <person name="Lieberman T.D."/>
            <person name="Swanson P.K."/>
            <person name="Smith M."/>
            <person name="Roesemann S."/>
            <person name="Alexander J.E."/>
            <person name="Rich S.A."/>
            <person name="Livny J."/>
            <person name="Vlamakis H."/>
            <person name="Clish C."/>
            <person name="Bullock K."/>
            <person name="Deik A."/>
            <person name="Scott J."/>
            <person name="Pierce K.A."/>
            <person name="Xavier R.J."/>
            <person name="Alm E.J."/>
        </authorList>
    </citation>
    <scope>NUCLEOTIDE SEQUENCE [LARGE SCALE GENOMIC DNA]</scope>
    <source>
        <strain evidence="1 3">BIOML-A1</strain>
    </source>
</reference>
<dbReference type="InterPro" id="IPR023996">
    <property type="entry name" value="TonB-dep_OMP_SusC/RagA"/>
</dbReference>
<dbReference type="Proteomes" id="UP000324870">
    <property type="component" value="Unassembled WGS sequence"/>
</dbReference>
<proteinExistence type="predicted"/>
<gene>
    <name evidence="1" type="ORF">F2A26_14360</name>
    <name evidence="2" type="ORF">RVH17_06975</name>
</gene>
<evidence type="ECO:0000313" key="4">
    <source>
        <dbReference type="Proteomes" id="UP001181347"/>
    </source>
</evidence>
<keyword evidence="3" id="KW-1185">Reference proteome</keyword>